<feature type="repeat" description="PPR" evidence="6">
    <location>
        <begin position="648"/>
        <end position="682"/>
    </location>
</feature>
<sequence length="996" mass="111654">MWVSSIKSLCCRRCVKDVNLVRFYNVSALAVLSPNLSNPVEEITVNTPPEGDFVGDNRFLELNSVRAVEALNSLRKDPVLAFSLFNQLKEGGFSHDVYSYAAVVKILCVWGLNRKLDSVLLEIIRKKKDLDFEIPELLQVLEEGPETGCSDLLVRVSSALVKAYVSVGMFHEAIDVFFWAKPDICSCNFLMNRLIECQKEDMAVANRLIQFTKVDTAVAIYHQLKSIGLSPNEFTYTLAIKALCVKGSLQEALDVFREMAERSVTPSAFAYSTFIEGLCMHGQSDEGFRVLQACVAEKVPVDAFAYAAVIRGFCKEMKLKEAELVLADMERHGFPPDLYAYSALIQGFCKGRYIIEALHLHEEMTSKGIRTNCKILSLILQGLSEMDLNAEAANLFKEKFEGMGIFFDETCYNIVLNALCKVGRVEEAAAMFIEMKTKQVIPDLINYTTLIGGYCLKGKLKDAWKLFEEMKKNGYNPDIVAYNVLIGGFSRHGKTQKALFLLKDMEAQGIKPNHVTHNMIIEGLCIEGREKDAKEYFCNLEEKCSENLSAMISGLCQANKTKKAFQLFVRLSEQGVLVTKASLLKLLHNLFVEADHKTAFQLLQKMPSDAVPPKIMYRKVIGMLCRAEKMKKAERVFKDMVGSGLTPDLMIYTMMINGYCRLNCLREAFLLLDDMVKRGIKPDVITYTVLIDGSAKQYQSVSYAEQIDTGRQKKIDSVASNTKNAIGLFNQMKDKGIQPDVICYTALIDHHCKASNIEDAVELFNEMVDGGLQPDTKTYTALLSGHCKVGDIAKAEVLYEEMLDKGIGLDACTKSVLRRHCILKARKVQFRLSGTHYPASLMPPVFMPYHAMEEKRFSGLHKEKAMDIRFVLQLKVHPKFMLKGDDIFVDHTLSLTEALCGLQLCITHFDGRSQPGQVVKPDQFAAINGGGMPIYQEVFMEELYIHFQSTPLIPFPGQSSGDCSSRTSIQLTDMELDECEEATLQFAGPRLLATNN</sequence>
<dbReference type="Pfam" id="PF01535">
    <property type="entry name" value="PPR"/>
    <property type="match status" value="3"/>
</dbReference>
<feature type="repeat" description="PPR" evidence="6">
    <location>
        <begin position="544"/>
        <end position="578"/>
    </location>
</feature>
<comment type="similarity">
    <text evidence="1">Belongs to the PPR family. P subfamily.</text>
</comment>
<evidence type="ECO:0000256" key="6">
    <source>
        <dbReference type="PROSITE-ProRule" id="PRU00708"/>
    </source>
</evidence>
<dbReference type="FunFam" id="2.60.260.20:FF:000003">
    <property type="entry name" value="DnaJ subfamily A member 2"/>
    <property type="match status" value="1"/>
</dbReference>
<evidence type="ECO:0000256" key="2">
    <source>
        <dbReference type="ARBA" id="ARBA00022723"/>
    </source>
</evidence>
<feature type="repeat" description="PPR" evidence="6">
    <location>
        <begin position="478"/>
        <end position="512"/>
    </location>
</feature>
<feature type="repeat" description="PPR" evidence="6">
    <location>
        <begin position="775"/>
        <end position="809"/>
    </location>
</feature>
<dbReference type="GO" id="GO:0006457">
    <property type="term" value="P:protein folding"/>
    <property type="evidence" value="ECO:0007669"/>
    <property type="project" value="InterPro"/>
</dbReference>
<protein>
    <recommendedName>
        <fullName evidence="7">Chaperone DnaJ C-terminal domain-containing protein</fullName>
    </recommendedName>
</protein>
<dbReference type="Pfam" id="PF01556">
    <property type="entry name" value="DnaJ_C"/>
    <property type="match status" value="1"/>
</dbReference>
<comment type="caution">
    <text evidence="8">The sequence shown here is derived from an EMBL/GenBank/DDBJ whole genome shotgun (WGS) entry which is preliminary data.</text>
</comment>
<feature type="repeat" description="PPR" evidence="6">
    <location>
        <begin position="740"/>
        <end position="774"/>
    </location>
</feature>
<dbReference type="Gene3D" id="1.25.40.10">
    <property type="entry name" value="Tetratricopeptide repeat domain"/>
    <property type="match status" value="7"/>
</dbReference>
<accession>A0A9Q0JPS6</accession>
<dbReference type="GO" id="GO:0008270">
    <property type="term" value="F:zinc ion binding"/>
    <property type="evidence" value="ECO:0007669"/>
    <property type="project" value="UniProtKB-KW"/>
</dbReference>
<feature type="repeat" description="PPR" evidence="6">
    <location>
        <begin position="337"/>
        <end position="371"/>
    </location>
</feature>
<dbReference type="InterPro" id="IPR011990">
    <property type="entry name" value="TPR-like_helical_dom_sf"/>
</dbReference>
<keyword evidence="5" id="KW-0862">Zinc</keyword>
<dbReference type="AlphaFoldDB" id="A0A9Q0JPS6"/>
<reference evidence="8" key="1">
    <citation type="submission" date="2022-02" db="EMBL/GenBank/DDBJ databases">
        <authorList>
            <person name="Henning P.M."/>
            <person name="McCubbin A.G."/>
            <person name="Shore J.S."/>
        </authorList>
    </citation>
    <scope>NUCLEOTIDE SEQUENCE</scope>
    <source>
        <strain evidence="8">F60SS</strain>
        <tissue evidence="8">Leaves</tissue>
    </source>
</reference>
<dbReference type="GO" id="GO:0051082">
    <property type="term" value="F:unfolded protein binding"/>
    <property type="evidence" value="ECO:0007669"/>
    <property type="project" value="InterPro"/>
</dbReference>
<proteinExistence type="inferred from homology"/>
<evidence type="ECO:0000256" key="3">
    <source>
        <dbReference type="ARBA" id="ARBA00022737"/>
    </source>
</evidence>
<evidence type="ECO:0000256" key="1">
    <source>
        <dbReference type="ARBA" id="ARBA00007626"/>
    </source>
</evidence>
<gene>
    <name evidence="8" type="ORF">Tsubulata_017738</name>
</gene>
<feature type="repeat" description="PPR" evidence="6">
    <location>
        <begin position="302"/>
        <end position="336"/>
    </location>
</feature>
<keyword evidence="3" id="KW-0677">Repeat</keyword>
<evidence type="ECO:0000259" key="7">
    <source>
        <dbReference type="Pfam" id="PF01556"/>
    </source>
</evidence>
<dbReference type="InterPro" id="IPR002939">
    <property type="entry name" value="DnaJ_C"/>
</dbReference>
<dbReference type="PANTHER" id="PTHR46128:SF356">
    <property type="entry name" value="PENTACOTRIPEPTIDE-REPEAT REGION OF PRORP DOMAIN-CONTAINING PROTEIN"/>
    <property type="match status" value="1"/>
</dbReference>
<feature type="repeat" description="PPR" evidence="6">
    <location>
        <begin position="613"/>
        <end position="647"/>
    </location>
</feature>
<reference evidence="8" key="2">
    <citation type="journal article" date="2023" name="Plants (Basel)">
        <title>Annotation of the Turnera subulata (Passifloraceae) Draft Genome Reveals the S-Locus Evolved after the Divergence of Turneroideae from Passifloroideae in a Stepwise Manner.</title>
        <authorList>
            <person name="Henning P.M."/>
            <person name="Roalson E.H."/>
            <person name="Mir W."/>
            <person name="McCubbin A.G."/>
            <person name="Shore J.S."/>
        </authorList>
    </citation>
    <scope>NUCLEOTIDE SEQUENCE</scope>
    <source>
        <strain evidence="8">F60SS</strain>
    </source>
</reference>
<evidence type="ECO:0000256" key="4">
    <source>
        <dbReference type="ARBA" id="ARBA00022771"/>
    </source>
</evidence>
<dbReference type="Gene3D" id="2.60.260.20">
    <property type="entry name" value="Urease metallochaperone UreE, N-terminal domain"/>
    <property type="match status" value="1"/>
</dbReference>
<dbReference type="InterPro" id="IPR050872">
    <property type="entry name" value="PPR_P_subfamily"/>
</dbReference>
<keyword evidence="9" id="KW-1185">Reference proteome</keyword>
<name>A0A9Q0JPS6_9ROSI</name>
<evidence type="ECO:0000313" key="8">
    <source>
        <dbReference type="EMBL" id="KAJ4849629.1"/>
    </source>
</evidence>
<dbReference type="NCBIfam" id="TIGR00756">
    <property type="entry name" value="PPR"/>
    <property type="match status" value="11"/>
</dbReference>
<evidence type="ECO:0000313" key="9">
    <source>
        <dbReference type="Proteomes" id="UP001141552"/>
    </source>
</evidence>
<dbReference type="OrthoDB" id="185373at2759"/>
<dbReference type="InterPro" id="IPR002885">
    <property type="entry name" value="PPR_rpt"/>
</dbReference>
<organism evidence="8 9">
    <name type="scientific">Turnera subulata</name>
    <dbReference type="NCBI Taxonomy" id="218843"/>
    <lineage>
        <taxon>Eukaryota</taxon>
        <taxon>Viridiplantae</taxon>
        <taxon>Streptophyta</taxon>
        <taxon>Embryophyta</taxon>
        <taxon>Tracheophyta</taxon>
        <taxon>Spermatophyta</taxon>
        <taxon>Magnoliopsida</taxon>
        <taxon>eudicotyledons</taxon>
        <taxon>Gunneridae</taxon>
        <taxon>Pentapetalae</taxon>
        <taxon>rosids</taxon>
        <taxon>fabids</taxon>
        <taxon>Malpighiales</taxon>
        <taxon>Passifloraceae</taxon>
        <taxon>Turnera</taxon>
    </lineage>
</organism>
<dbReference type="SUPFAM" id="SSF49493">
    <property type="entry name" value="HSP40/DnaJ peptide-binding domain"/>
    <property type="match status" value="1"/>
</dbReference>
<dbReference type="InterPro" id="IPR008971">
    <property type="entry name" value="HSP40/DnaJ_pept-bd"/>
</dbReference>
<keyword evidence="4" id="KW-0863">Zinc-finger</keyword>
<dbReference type="PANTHER" id="PTHR46128">
    <property type="entry name" value="MITOCHONDRIAL GROUP I INTRON SPLICING FACTOR CCM1"/>
    <property type="match status" value="1"/>
</dbReference>
<feature type="repeat" description="PPR" evidence="6">
    <location>
        <begin position="443"/>
        <end position="477"/>
    </location>
</feature>
<feature type="domain" description="Chaperone DnaJ C-terminal" evidence="7">
    <location>
        <begin position="862"/>
        <end position="948"/>
    </location>
</feature>
<keyword evidence="2" id="KW-0479">Metal-binding</keyword>
<dbReference type="EMBL" id="JAKUCV010000534">
    <property type="protein sequence ID" value="KAJ4849629.1"/>
    <property type="molecule type" value="Genomic_DNA"/>
</dbReference>
<feature type="repeat" description="PPR" evidence="6">
    <location>
        <begin position="408"/>
        <end position="442"/>
    </location>
</feature>
<dbReference type="Pfam" id="PF13041">
    <property type="entry name" value="PPR_2"/>
    <property type="match status" value="6"/>
</dbReference>
<evidence type="ECO:0000256" key="5">
    <source>
        <dbReference type="ARBA" id="ARBA00022833"/>
    </source>
</evidence>
<feature type="repeat" description="PPR" evidence="6">
    <location>
        <begin position="232"/>
        <end position="266"/>
    </location>
</feature>
<dbReference type="PROSITE" id="PS51375">
    <property type="entry name" value="PPR"/>
    <property type="match status" value="11"/>
</dbReference>
<dbReference type="Proteomes" id="UP001141552">
    <property type="component" value="Unassembled WGS sequence"/>
</dbReference>